<comment type="caution">
    <text evidence="1">The sequence shown here is derived from an EMBL/GenBank/DDBJ whole genome shotgun (WGS) entry which is preliminary data.</text>
</comment>
<reference evidence="1" key="1">
    <citation type="journal article" date="2020" name="mSystems">
        <title>Genome- and Community-Level Interaction Insights into Carbon Utilization and Element Cycling Functions of Hydrothermarchaeota in Hydrothermal Sediment.</title>
        <authorList>
            <person name="Zhou Z."/>
            <person name="Liu Y."/>
            <person name="Xu W."/>
            <person name="Pan J."/>
            <person name="Luo Z.H."/>
            <person name="Li M."/>
        </authorList>
    </citation>
    <scope>NUCLEOTIDE SEQUENCE [LARGE SCALE GENOMIC DNA]</scope>
    <source>
        <strain evidence="1">SpSt-374</strain>
    </source>
</reference>
<accession>A0A7C3ZJ25</accession>
<evidence type="ECO:0000313" key="1">
    <source>
        <dbReference type="EMBL" id="HGG00423.1"/>
    </source>
</evidence>
<dbReference type="AlphaFoldDB" id="A0A7C3ZJ25"/>
<sequence>MKLDKFTLAQTMAFLIAVDRESNLGKLLAFCLATNAKDNTPGAEILAIATNLMENPSNLPYWAQDLMGHDLQYTEAEWKALGKMNIKDTEAFMAKLWEELEVLNF</sequence>
<name>A0A7C3ZJ25_9CYAN</name>
<organism evidence="1">
    <name type="scientific">Planktothricoides sp. SpSt-374</name>
    <dbReference type="NCBI Taxonomy" id="2282167"/>
    <lineage>
        <taxon>Bacteria</taxon>
        <taxon>Bacillati</taxon>
        <taxon>Cyanobacteriota</taxon>
        <taxon>Cyanophyceae</taxon>
        <taxon>Oscillatoriophycideae</taxon>
        <taxon>Oscillatoriales</taxon>
        <taxon>Oscillatoriaceae</taxon>
        <taxon>Planktothricoides</taxon>
    </lineage>
</organism>
<dbReference type="EMBL" id="DSPX01000068">
    <property type="protein sequence ID" value="HGG00423.1"/>
    <property type="molecule type" value="Genomic_DNA"/>
</dbReference>
<gene>
    <name evidence="1" type="ORF">ENR15_07185</name>
</gene>
<protein>
    <submittedName>
        <fullName evidence="1">Uncharacterized protein</fullName>
    </submittedName>
</protein>
<proteinExistence type="predicted"/>